<proteinExistence type="predicted"/>
<dbReference type="EMBL" id="KZ851903">
    <property type="protein sequence ID" value="RDH24042.1"/>
    <property type="molecule type" value="Genomic_DNA"/>
</dbReference>
<dbReference type="AlphaFoldDB" id="A0A370CE21"/>
<dbReference type="VEuPathDB" id="FungiDB:M747DRAFT_136893"/>
<name>A0A370CE21_ASPNG</name>
<protein>
    <submittedName>
        <fullName evidence="1">Uncharacterized protein</fullName>
    </submittedName>
</protein>
<gene>
    <name evidence="1" type="ORF">M747DRAFT_136893</name>
</gene>
<accession>A0A370CE21</accession>
<evidence type="ECO:0000313" key="2">
    <source>
        <dbReference type="Proteomes" id="UP000253845"/>
    </source>
</evidence>
<organism evidence="1 2">
    <name type="scientific">Aspergillus niger ATCC 13496</name>
    <dbReference type="NCBI Taxonomy" id="1353008"/>
    <lineage>
        <taxon>Eukaryota</taxon>
        <taxon>Fungi</taxon>
        <taxon>Dikarya</taxon>
        <taxon>Ascomycota</taxon>
        <taxon>Pezizomycotina</taxon>
        <taxon>Eurotiomycetes</taxon>
        <taxon>Eurotiomycetidae</taxon>
        <taxon>Eurotiales</taxon>
        <taxon>Aspergillaceae</taxon>
        <taxon>Aspergillus</taxon>
        <taxon>Aspergillus subgen. Circumdati</taxon>
    </lineage>
</organism>
<reference evidence="1 2" key="1">
    <citation type="submission" date="2018-07" db="EMBL/GenBank/DDBJ databases">
        <title>Section-level genome sequencing of Aspergillus section Nigri to investigate inter- and intra-species variation.</title>
        <authorList>
            <consortium name="DOE Joint Genome Institute"/>
            <person name="Vesth T.C."/>
            <person name="Nybo J.L."/>
            <person name="Theobald S."/>
            <person name="Frisvad J.C."/>
            <person name="Larsen T.O."/>
            <person name="Nielsen K.F."/>
            <person name="Hoof J.B."/>
            <person name="Brandl J."/>
            <person name="Salamov A."/>
            <person name="Riley R."/>
            <person name="Gladden J.M."/>
            <person name="Phatale P."/>
            <person name="Nielsen M.T."/>
            <person name="Lyhne E.K."/>
            <person name="Kogle M.E."/>
            <person name="Strasser K."/>
            <person name="McDonnell E."/>
            <person name="Barry K."/>
            <person name="Clum A."/>
            <person name="Chen C."/>
            <person name="Nolan M."/>
            <person name="Sandor L."/>
            <person name="Kuo A."/>
            <person name="Lipzen A."/>
            <person name="Hainaut M."/>
            <person name="Drula E."/>
            <person name="Tsang A."/>
            <person name="Magnuson J.K."/>
            <person name="Henrissat B."/>
            <person name="Wiebenga A."/>
            <person name="Simmons B.A."/>
            <person name="Makela M.R."/>
            <person name="De vries R.P."/>
            <person name="Grigoriev I.V."/>
            <person name="Mortensen U.H."/>
            <person name="Baker S.E."/>
            <person name="Andersen M.R."/>
        </authorList>
    </citation>
    <scope>NUCLEOTIDE SEQUENCE [LARGE SCALE GENOMIC DNA]</scope>
    <source>
        <strain evidence="1 2">ATCC 13496</strain>
    </source>
</reference>
<dbReference type="Proteomes" id="UP000253845">
    <property type="component" value="Unassembled WGS sequence"/>
</dbReference>
<evidence type="ECO:0000313" key="1">
    <source>
        <dbReference type="EMBL" id="RDH24042.1"/>
    </source>
</evidence>
<sequence length="88" mass="10034">MKWYTHSHTTHYLLCTVYTTCRRTSCNSNASNCNCLTCLIARASRSLRLIGTALIHTFLFLQSRATPVRCCTLILFLPARDLDQHVIT</sequence>